<keyword evidence="1" id="KW-0732">Signal</keyword>
<dbReference type="Proteomes" id="UP001515780">
    <property type="component" value="Unassembled WGS sequence"/>
</dbReference>
<evidence type="ECO:0000313" key="2">
    <source>
        <dbReference type="EMBL" id="NIG21613.1"/>
    </source>
</evidence>
<evidence type="ECO:0000313" key="3">
    <source>
        <dbReference type="Proteomes" id="UP001515780"/>
    </source>
</evidence>
<gene>
    <name evidence="2" type="ORF">F3J37_23365</name>
</gene>
<sequence>MSVKIISAAAIIMASSFAAQAAQVQFNVAASIPDNTFYVIGTGWEAETQRMAWNENNLSLNAFNKDLKMKNANGGIKAYLQDAAVLTSSSNPDPIPLTVKVYNQVLPVGAAQGVEVVNATEASTEKTRVMSVAQTTAFTSANRPAAGEYSGAITMMFDSVPDDEGSR</sequence>
<dbReference type="Gene3D" id="2.60.40.2040">
    <property type="entry name" value="CFA/I fimbrial subunit E, pilin domain"/>
    <property type="match status" value="1"/>
</dbReference>
<feature type="chain" id="PRO_5047111244" evidence="1">
    <location>
        <begin position="22"/>
        <end position="167"/>
    </location>
</feature>
<dbReference type="Pfam" id="PF04449">
    <property type="entry name" value="Fimbrial_CS1"/>
    <property type="match status" value="1"/>
</dbReference>
<comment type="caution">
    <text evidence="2">The sequence shown here is derived from an EMBL/GenBank/DDBJ whole genome shotgun (WGS) entry which is preliminary data.</text>
</comment>
<dbReference type="InterPro" id="IPR007540">
    <property type="entry name" value="Fimbrial_CS1-type"/>
</dbReference>
<evidence type="ECO:0000256" key="1">
    <source>
        <dbReference type="SAM" id="SignalP"/>
    </source>
</evidence>
<organism evidence="2 3">
    <name type="scientific">Candidatus Pantoea communis</name>
    <dbReference type="NCBI Taxonomy" id="2608354"/>
    <lineage>
        <taxon>Bacteria</taxon>
        <taxon>Pseudomonadati</taxon>
        <taxon>Pseudomonadota</taxon>
        <taxon>Gammaproteobacteria</taxon>
        <taxon>Enterobacterales</taxon>
        <taxon>Erwiniaceae</taxon>
        <taxon>Pantoea</taxon>
    </lineage>
</organism>
<keyword evidence="3" id="KW-1185">Reference proteome</keyword>
<accession>A0ABX0RWV5</accession>
<dbReference type="RefSeq" id="WP_166936144.1">
    <property type="nucleotide sequence ID" value="NZ_VWXC01000023.1"/>
</dbReference>
<reference evidence="2 3" key="1">
    <citation type="journal article" date="2019" name="bioRxiv">
        <title>Bacteria contribute to plant secondary compound degradation in a generalist herbivore system.</title>
        <authorList>
            <person name="Francoeur C.B."/>
            <person name="Khadempour L."/>
            <person name="Moreira-Soto R.D."/>
            <person name="Gotting K."/>
            <person name="Book A.J."/>
            <person name="Pinto-Tomas A.A."/>
            <person name="Keefover-Ring K."/>
            <person name="Currie C.R."/>
        </authorList>
    </citation>
    <scope>NUCLEOTIDE SEQUENCE [LARGE SCALE GENOMIC DNA]</scope>
    <source>
        <strain evidence="2">Al-1710</strain>
    </source>
</reference>
<name>A0ABX0RWV5_9GAMM</name>
<proteinExistence type="predicted"/>
<protein>
    <submittedName>
        <fullName evidence="2">Fimbrial assembly protein</fullName>
    </submittedName>
</protein>
<feature type="signal peptide" evidence="1">
    <location>
        <begin position="1"/>
        <end position="21"/>
    </location>
</feature>
<dbReference type="EMBL" id="VWXC01000023">
    <property type="protein sequence ID" value="NIG21613.1"/>
    <property type="molecule type" value="Genomic_DNA"/>
</dbReference>